<gene>
    <name evidence="2" type="ORF">MAR_010979</name>
</gene>
<dbReference type="Proteomes" id="UP001164746">
    <property type="component" value="Chromosome 14"/>
</dbReference>
<protein>
    <recommendedName>
        <fullName evidence="1">HTH psq-type domain-containing protein</fullName>
    </recommendedName>
</protein>
<evidence type="ECO:0000259" key="1">
    <source>
        <dbReference type="Pfam" id="PF05225"/>
    </source>
</evidence>
<feature type="domain" description="HTH psq-type" evidence="1">
    <location>
        <begin position="1"/>
        <end position="20"/>
    </location>
</feature>
<organism evidence="2 3">
    <name type="scientific">Mya arenaria</name>
    <name type="common">Soft-shell clam</name>
    <dbReference type="NCBI Taxonomy" id="6604"/>
    <lineage>
        <taxon>Eukaryota</taxon>
        <taxon>Metazoa</taxon>
        <taxon>Spiralia</taxon>
        <taxon>Lophotrochozoa</taxon>
        <taxon>Mollusca</taxon>
        <taxon>Bivalvia</taxon>
        <taxon>Autobranchia</taxon>
        <taxon>Heteroconchia</taxon>
        <taxon>Euheterodonta</taxon>
        <taxon>Imparidentia</taxon>
        <taxon>Neoheterodontei</taxon>
        <taxon>Myida</taxon>
        <taxon>Myoidea</taxon>
        <taxon>Myidae</taxon>
        <taxon>Mya</taxon>
    </lineage>
</organism>
<proteinExistence type="predicted"/>
<dbReference type="EMBL" id="CP111025">
    <property type="protein sequence ID" value="WAR25275.1"/>
    <property type="molecule type" value="Genomic_DNA"/>
</dbReference>
<keyword evidence="3" id="KW-1185">Reference proteome</keyword>
<sequence length="92" mass="10246">MSVYKASRVYGVPESTLRDRTLGLQPTGDLPYVGPGPLFSKNEESQLVEHVAYMTRIVYGYSRQEFMSLATDYAISLKKKDGDGLTTCSFLV</sequence>
<dbReference type="Gene3D" id="1.10.10.60">
    <property type="entry name" value="Homeodomain-like"/>
    <property type="match status" value="1"/>
</dbReference>
<reference evidence="2" key="1">
    <citation type="submission" date="2022-11" db="EMBL/GenBank/DDBJ databases">
        <title>Centuries of genome instability and evolution in soft-shell clam transmissible cancer (bioRxiv).</title>
        <authorList>
            <person name="Hart S.F.M."/>
            <person name="Yonemitsu M.A."/>
            <person name="Giersch R.M."/>
            <person name="Beal B.F."/>
            <person name="Arriagada G."/>
            <person name="Davis B.W."/>
            <person name="Ostrander E.A."/>
            <person name="Goff S.P."/>
            <person name="Metzger M.J."/>
        </authorList>
    </citation>
    <scope>NUCLEOTIDE SEQUENCE</scope>
    <source>
        <strain evidence="2">MELC-2E11</strain>
        <tissue evidence="2">Siphon/mantle</tissue>
    </source>
</reference>
<dbReference type="InterPro" id="IPR007889">
    <property type="entry name" value="HTH_Psq"/>
</dbReference>
<name>A0ABY7FTE7_MYAAR</name>
<evidence type="ECO:0000313" key="2">
    <source>
        <dbReference type="EMBL" id="WAR25275.1"/>
    </source>
</evidence>
<dbReference type="Pfam" id="PF05225">
    <property type="entry name" value="HTH_psq"/>
    <property type="match status" value="1"/>
</dbReference>
<evidence type="ECO:0000313" key="3">
    <source>
        <dbReference type="Proteomes" id="UP001164746"/>
    </source>
</evidence>
<accession>A0ABY7FTE7</accession>